<dbReference type="PANTHER" id="PTHR43522:SF2">
    <property type="entry name" value="TRANSKETOLASE 1-RELATED"/>
    <property type="match status" value="1"/>
</dbReference>
<dbReference type="InterPro" id="IPR055152">
    <property type="entry name" value="Transketolase-like_C_2"/>
</dbReference>
<dbReference type="AlphaFoldDB" id="A0A380DT02"/>
<name>A0A380DT02_STAAU</name>
<feature type="domain" description="Transketolase-like C-terminal" evidence="3">
    <location>
        <begin position="3"/>
        <end position="89"/>
    </location>
</feature>
<sequence>MQLKAAKDLEKQGKSVRVVSMPNWNAFEQQSEEYKESVIPSSVTKRVAIEMASPLGWHKYVGTAGKVIAIDGFGASAPGDLVVEKYGFTKENILNQVMSL</sequence>
<dbReference type="InterPro" id="IPR033247">
    <property type="entry name" value="Transketolase_fam"/>
</dbReference>
<dbReference type="GO" id="GO:0004802">
    <property type="term" value="F:transketolase activity"/>
    <property type="evidence" value="ECO:0007669"/>
    <property type="project" value="UniProtKB-EC"/>
</dbReference>
<protein>
    <submittedName>
        <fullName evidence="4">Transketolase</fullName>
        <ecNumber evidence="4">2.2.1.1</ecNumber>
    </submittedName>
</protein>
<evidence type="ECO:0000256" key="1">
    <source>
        <dbReference type="ARBA" id="ARBA00022723"/>
    </source>
</evidence>
<evidence type="ECO:0000313" key="5">
    <source>
        <dbReference type="Proteomes" id="UP000255091"/>
    </source>
</evidence>
<evidence type="ECO:0000259" key="3">
    <source>
        <dbReference type="Pfam" id="PF22613"/>
    </source>
</evidence>
<dbReference type="GO" id="GO:0005829">
    <property type="term" value="C:cytosol"/>
    <property type="evidence" value="ECO:0007669"/>
    <property type="project" value="TreeGrafter"/>
</dbReference>
<dbReference type="GO" id="GO:0046872">
    <property type="term" value="F:metal ion binding"/>
    <property type="evidence" value="ECO:0007669"/>
    <property type="project" value="UniProtKB-KW"/>
</dbReference>
<dbReference type="Gene3D" id="3.40.50.920">
    <property type="match status" value="1"/>
</dbReference>
<reference evidence="4 5" key="1">
    <citation type="submission" date="2018-06" db="EMBL/GenBank/DDBJ databases">
        <authorList>
            <consortium name="Pathogen Informatics"/>
            <person name="Doyle S."/>
        </authorList>
    </citation>
    <scope>NUCLEOTIDE SEQUENCE [LARGE SCALE GENOMIC DNA]</scope>
    <source>
        <strain evidence="4 5">NCTC6133</strain>
    </source>
</reference>
<keyword evidence="1" id="KW-0479">Metal-binding</keyword>
<evidence type="ECO:0000256" key="2">
    <source>
        <dbReference type="ARBA" id="ARBA00022842"/>
    </source>
</evidence>
<dbReference type="EC" id="2.2.1.1" evidence="4"/>
<dbReference type="Pfam" id="PF22613">
    <property type="entry name" value="Transketolase_C_1"/>
    <property type="match status" value="1"/>
</dbReference>
<dbReference type="EMBL" id="UHAP01000001">
    <property type="protein sequence ID" value="SUK45074.1"/>
    <property type="molecule type" value="Genomic_DNA"/>
</dbReference>
<keyword evidence="2" id="KW-0460">Magnesium</keyword>
<dbReference type="Proteomes" id="UP000255091">
    <property type="component" value="Unassembled WGS sequence"/>
</dbReference>
<gene>
    <name evidence="4" type="primary">tkt_3</name>
    <name evidence="4" type="ORF">NCTC6133_01718</name>
</gene>
<dbReference type="GO" id="GO:0006098">
    <property type="term" value="P:pentose-phosphate shunt"/>
    <property type="evidence" value="ECO:0007669"/>
    <property type="project" value="TreeGrafter"/>
</dbReference>
<keyword evidence="4" id="KW-0808">Transferase</keyword>
<dbReference type="InterPro" id="IPR009014">
    <property type="entry name" value="Transketo_C/PFOR_II"/>
</dbReference>
<dbReference type="PANTHER" id="PTHR43522">
    <property type="entry name" value="TRANSKETOLASE"/>
    <property type="match status" value="1"/>
</dbReference>
<evidence type="ECO:0000313" key="4">
    <source>
        <dbReference type="EMBL" id="SUK45074.1"/>
    </source>
</evidence>
<dbReference type="SUPFAM" id="SSF52922">
    <property type="entry name" value="TK C-terminal domain-like"/>
    <property type="match status" value="1"/>
</dbReference>
<proteinExistence type="predicted"/>
<organism evidence="4 5">
    <name type="scientific">Staphylococcus aureus</name>
    <dbReference type="NCBI Taxonomy" id="1280"/>
    <lineage>
        <taxon>Bacteria</taxon>
        <taxon>Bacillati</taxon>
        <taxon>Bacillota</taxon>
        <taxon>Bacilli</taxon>
        <taxon>Bacillales</taxon>
        <taxon>Staphylococcaceae</taxon>
        <taxon>Staphylococcus</taxon>
    </lineage>
</organism>
<accession>A0A380DT02</accession>